<evidence type="ECO:0000313" key="2">
    <source>
        <dbReference type="Proteomes" id="UP000499080"/>
    </source>
</evidence>
<comment type="caution">
    <text evidence="1">The sequence shown here is derived from an EMBL/GenBank/DDBJ whole genome shotgun (WGS) entry which is preliminary data.</text>
</comment>
<protein>
    <submittedName>
        <fullName evidence="1">Uncharacterized protein</fullName>
    </submittedName>
</protein>
<dbReference type="EMBL" id="BGPR01000501">
    <property type="protein sequence ID" value="GBM23645.1"/>
    <property type="molecule type" value="Genomic_DNA"/>
</dbReference>
<accession>A0A4Y2E782</accession>
<keyword evidence="2" id="KW-1185">Reference proteome</keyword>
<proteinExistence type="predicted"/>
<evidence type="ECO:0000313" key="1">
    <source>
        <dbReference type="EMBL" id="GBM23645.1"/>
    </source>
</evidence>
<dbReference type="AlphaFoldDB" id="A0A4Y2E782"/>
<name>A0A4Y2E782_ARAVE</name>
<reference evidence="1 2" key="1">
    <citation type="journal article" date="2019" name="Sci. Rep.">
        <title>Orb-weaving spider Araneus ventricosus genome elucidates the spidroin gene catalogue.</title>
        <authorList>
            <person name="Kono N."/>
            <person name="Nakamura H."/>
            <person name="Ohtoshi R."/>
            <person name="Moran D.A.P."/>
            <person name="Shinohara A."/>
            <person name="Yoshida Y."/>
            <person name="Fujiwara M."/>
            <person name="Mori M."/>
            <person name="Tomita M."/>
            <person name="Arakawa K."/>
        </authorList>
    </citation>
    <scope>NUCLEOTIDE SEQUENCE [LARGE SCALE GENOMIC DNA]</scope>
</reference>
<organism evidence="1 2">
    <name type="scientific">Araneus ventricosus</name>
    <name type="common">Orbweaver spider</name>
    <name type="synonym">Epeira ventricosa</name>
    <dbReference type="NCBI Taxonomy" id="182803"/>
    <lineage>
        <taxon>Eukaryota</taxon>
        <taxon>Metazoa</taxon>
        <taxon>Ecdysozoa</taxon>
        <taxon>Arthropoda</taxon>
        <taxon>Chelicerata</taxon>
        <taxon>Arachnida</taxon>
        <taxon>Araneae</taxon>
        <taxon>Araneomorphae</taxon>
        <taxon>Entelegynae</taxon>
        <taxon>Araneoidea</taxon>
        <taxon>Araneidae</taxon>
        <taxon>Araneus</taxon>
    </lineage>
</organism>
<dbReference type="Proteomes" id="UP000499080">
    <property type="component" value="Unassembled WGS sequence"/>
</dbReference>
<sequence length="106" mass="11818">MLQISLQKSFESTRLVRLNANERSGTSMPYKCSYNRKIYAIGSIGDRNPSFTNTPLYAKGVVDSTPFHFSTHVHLGRSFVKPHLLGFPLVRQSLPHVSTTVSSGHL</sequence>
<gene>
    <name evidence="1" type="ORF">AVEN_117394_1</name>
</gene>